<feature type="compositionally biased region" description="Pro residues" evidence="3">
    <location>
        <begin position="201"/>
        <end position="211"/>
    </location>
</feature>
<dbReference type="Pfam" id="PF00589">
    <property type="entry name" value="Phage_integrase"/>
    <property type="match status" value="1"/>
</dbReference>
<dbReference type="InterPro" id="IPR010998">
    <property type="entry name" value="Integrase_recombinase_N"/>
</dbReference>
<proteinExistence type="predicted"/>
<organism evidence="5 6">
    <name type="scientific">Pseudonocardia xishanensis</name>
    <dbReference type="NCBI Taxonomy" id="630995"/>
    <lineage>
        <taxon>Bacteria</taxon>
        <taxon>Bacillati</taxon>
        <taxon>Actinomycetota</taxon>
        <taxon>Actinomycetes</taxon>
        <taxon>Pseudonocardiales</taxon>
        <taxon>Pseudonocardiaceae</taxon>
        <taxon>Pseudonocardia</taxon>
    </lineage>
</organism>
<dbReference type="InterPro" id="IPR050090">
    <property type="entry name" value="Tyrosine_recombinase_XerCD"/>
</dbReference>
<evidence type="ECO:0000259" key="4">
    <source>
        <dbReference type="PROSITE" id="PS51898"/>
    </source>
</evidence>
<dbReference type="PROSITE" id="PS51898">
    <property type="entry name" value="TYR_RECOMBINASE"/>
    <property type="match status" value="1"/>
</dbReference>
<accession>A0ABP8RV12</accession>
<dbReference type="RefSeq" id="WP_345419376.1">
    <property type="nucleotide sequence ID" value="NZ_BAABGT010000040.1"/>
</dbReference>
<dbReference type="EMBL" id="BAABGT010000040">
    <property type="protein sequence ID" value="GAA4548755.1"/>
    <property type="molecule type" value="Genomic_DNA"/>
</dbReference>
<reference evidence="6" key="1">
    <citation type="journal article" date="2019" name="Int. J. Syst. Evol. Microbiol.">
        <title>The Global Catalogue of Microorganisms (GCM) 10K type strain sequencing project: providing services to taxonomists for standard genome sequencing and annotation.</title>
        <authorList>
            <consortium name="The Broad Institute Genomics Platform"/>
            <consortium name="The Broad Institute Genome Sequencing Center for Infectious Disease"/>
            <person name="Wu L."/>
            <person name="Ma J."/>
        </authorList>
    </citation>
    <scope>NUCLEOTIDE SEQUENCE [LARGE SCALE GENOMIC DNA]</scope>
    <source>
        <strain evidence="6">JCM 17906</strain>
    </source>
</reference>
<sequence length="366" mass="41591">MVTAPRRKRPRGQIVQLSSGSLQVRVFVGRDPVTKKRHYLQETVRRGPDADAEAEKVLRRLLVQVDEQLNPRTSATVRQLLEKHFLLLDVERTTKATYQNVARTHIVPLIGPVKLAALTSEVFDSFYAELRRCRLHCKRRRMIEHRVKTVHDCDHRCRQHVCKPLAQSTIRQIHIILSGALRRAVRWKWLPRGPIDNAEPPKQPPANPSPPTSAEAVRILNASWEDPDWAVLVWLTMVTGARRGELCALRWDDVDLVTGTLRVQRSIAELKTETWEKDTKTHQHRRIALDPESVTLLTAHRARSMELAAALGYELAHDAFVFSHSGDGAARLNPRTITRRYTRLVHLGRRSPPVPVRTGGTAGAMP</sequence>
<keyword evidence="2" id="KW-0233">DNA recombination</keyword>
<feature type="region of interest" description="Disordered" evidence="3">
    <location>
        <begin position="194"/>
        <end position="214"/>
    </location>
</feature>
<protein>
    <recommendedName>
        <fullName evidence="4">Tyr recombinase domain-containing protein</fullName>
    </recommendedName>
</protein>
<dbReference type="PANTHER" id="PTHR30349:SF91">
    <property type="entry name" value="INTA PROTEIN"/>
    <property type="match status" value="1"/>
</dbReference>
<dbReference type="InterPro" id="IPR002104">
    <property type="entry name" value="Integrase_catalytic"/>
</dbReference>
<name>A0ABP8RV12_9PSEU</name>
<dbReference type="PANTHER" id="PTHR30349">
    <property type="entry name" value="PHAGE INTEGRASE-RELATED"/>
    <property type="match status" value="1"/>
</dbReference>
<evidence type="ECO:0000256" key="3">
    <source>
        <dbReference type="SAM" id="MobiDB-lite"/>
    </source>
</evidence>
<dbReference type="Gene3D" id="1.10.150.130">
    <property type="match status" value="1"/>
</dbReference>
<keyword evidence="1" id="KW-0238">DNA-binding</keyword>
<evidence type="ECO:0000256" key="1">
    <source>
        <dbReference type="ARBA" id="ARBA00023125"/>
    </source>
</evidence>
<comment type="caution">
    <text evidence="5">The sequence shown here is derived from an EMBL/GenBank/DDBJ whole genome shotgun (WGS) entry which is preliminary data.</text>
</comment>
<feature type="domain" description="Tyr recombinase" evidence="4">
    <location>
        <begin position="206"/>
        <end position="366"/>
    </location>
</feature>
<dbReference type="Proteomes" id="UP001501598">
    <property type="component" value="Unassembled WGS sequence"/>
</dbReference>
<evidence type="ECO:0000313" key="5">
    <source>
        <dbReference type="EMBL" id="GAA4548755.1"/>
    </source>
</evidence>
<dbReference type="InterPro" id="IPR013762">
    <property type="entry name" value="Integrase-like_cat_sf"/>
</dbReference>
<keyword evidence="6" id="KW-1185">Reference proteome</keyword>
<evidence type="ECO:0000313" key="6">
    <source>
        <dbReference type="Proteomes" id="UP001501598"/>
    </source>
</evidence>
<gene>
    <name evidence="5" type="ORF">GCM10023175_35740</name>
</gene>
<evidence type="ECO:0000256" key="2">
    <source>
        <dbReference type="ARBA" id="ARBA00023172"/>
    </source>
</evidence>
<dbReference type="SUPFAM" id="SSF56349">
    <property type="entry name" value="DNA breaking-rejoining enzymes"/>
    <property type="match status" value="1"/>
</dbReference>
<dbReference type="Gene3D" id="1.10.443.10">
    <property type="entry name" value="Intergrase catalytic core"/>
    <property type="match status" value="1"/>
</dbReference>
<dbReference type="InterPro" id="IPR011010">
    <property type="entry name" value="DNA_brk_join_enz"/>
</dbReference>